<evidence type="ECO:0000256" key="1">
    <source>
        <dbReference type="SAM" id="MobiDB-lite"/>
    </source>
</evidence>
<feature type="compositionally biased region" description="Basic and acidic residues" evidence="1">
    <location>
        <begin position="76"/>
        <end position="87"/>
    </location>
</feature>
<dbReference type="EMBL" id="GBRH01177919">
    <property type="protein sequence ID" value="JAE19977.1"/>
    <property type="molecule type" value="Transcribed_RNA"/>
</dbReference>
<organism evidence="2">
    <name type="scientific">Arundo donax</name>
    <name type="common">Giant reed</name>
    <name type="synonym">Donax arundinaceus</name>
    <dbReference type="NCBI Taxonomy" id="35708"/>
    <lineage>
        <taxon>Eukaryota</taxon>
        <taxon>Viridiplantae</taxon>
        <taxon>Streptophyta</taxon>
        <taxon>Embryophyta</taxon>
        <taxon>Tracheophyta</taxon>
        <taxon>Spermatophyta</taxon>
        <taxon>Magnoliopsida</taxon>
        <taxon>Liliopsida</taxon>
        <taxon>Poales</taxon>
        <taxon>Poaceae</taxon>
        <taxon>PACMAD clade</taxon>
        <taxon>Arundinoideae</taxon>
        <taxon>Arundineae</taxon>
        <taxon>Arundo</taxon>
    </lineage>
</organism>
<name>A0A0A9G643_ARUDO</name>
<reference evidence="2" key="1">
    <citation type="submission" date="2014-09" db="EMBL/GenBank/DDBJ databases">
        <authorList>
            <person name="Magalhaes I.L.F."/>
            <person name="Oliveira U."/>
            <person name="Santos F.R."/>
            <person name="Vidigal T.H.D.A."/>
            <person name="Brescovit A.D."/>
            <person name="Santos A.J."/>
        </authorList>
    </citation>
    <scope>NUCLEOTIDE SEQUENCE</scope>
    <source>
        <tissue evidence="2">Shoot tissue taken approximately 20 cm above the soil surface</tissue>
    </source>
</reference>
<protein>
    <submittedName>
        <fullName evidence="2">Uncharacterized protein</fullName>
    </submittedName>
</protein>
<accession>A0A0A9G643</accession>
<reference evidence="2" key="2">
    <citation type="journal article" date="2015" name="Data Brief">
        <title>Shoot transcriptome of the giant reed, Arundo donax.</title>
        <authorList>
            <person name="Barrero R.A."/>
            <person name="Guerrero F.D."/>
            <person name="Moolhuijzen P."/>
            <person name="Goolsby J.A."/>
            <person name="Tidwell J."/>
            <person name="Bellgard S.E."/>
            <person name="Bellgard M.I."/>
        </authorList>
    </citation>
    <scope>NUCLEOTIDE SEQUENCE</scope>
    <source>
        <tissue evidence="2">Shoot tissue taken approximately 20 cm above the soil surface</tissue>
    </source>
</reference>
<proteinExistence type="predicted"/>
<feature type="compositionally biased region" description="Basic and acidic residues" evidence="1">
    <location>
        <begin position="115"/>
        <end position="127"/>
    </location>
</feature>
<dbReference type="AlphaFoldDB" id="A0A0A9G643"/>
<feature type="region of interest" description="Disordered" evidence="1">
    <location>
        <begin position="69"/>
        <end position="142"/>
    </location>
</feature>
<evidence type="ECO:0000313" key="2">
    <source>
        <dbReference type="EMBL" id="JAE19977.1"/>
    </source>
</evidence>
<sequence>MVITAKSFQPVRATSAEADGRRCEWPGLSRSRAPFLRSTMAVFQAFWLAAAWQPALRTPDREVVRILTKNHGRKTKTGERETRHGLAEHLGTASVRLDAPLPLLPPGEAATPRSGAEEARQGGRPDLSEGGGAAWSSRRKGR</sequence>